<evidence type="ECO:0000313" key="1">
    <source>
        <dbReference type="EMBL" id="TNM39688.1"/>
    </source>
</evidence>
<sequence length="775" mass="83935">MVTTGVTPTPGAGDVPAKGTIKVLVVMLQPNDTAPTNPTATRNDVDAKWATVRTFYDQASYGQTVVTTALTNFATLDGTLADFVDTSPNVENFRQDQLDRIAAIGAKAAVDQGLKLNDYQMIAFVTFTGKTFVRAWGGGSQSTFSYDNGLPASDPNRISINLTTNNAINTLFINDRAEWGRFAHEFGHNIVSAPTSSGDGTGTLGEDVYGSDLVDAGAATAAPFEMMGNHDSHPLFSGYHLEKLGYYKPANVRELVWDHNANAFTIDVVAHGLSEDSDPNRVHLVKIKVSDALSYYVQVRQRPGTTAQVFDDDIPFGASANQGGVVVTRAIAGVMNNNQQTRFITLMHDQVTLLKDQFAEDPARALRITVLDDAVQTRPLVCRVRVEWAQNISDDPNGSFDLKVEPWGSDYTSPDIWVDRDPFGSFDNTIDSQGRPLGNGDRPRVDKVNKFVSRVHVSGATGATNVKVTQYAVTPPGVGDNGNWSPIGISTVPSIAANGSADVTCNWVPVVGKHTCLKAYASAQLGEISGHNNSAQENVADFISAGGSPCEPVLVRTAIRNPVDERRAVRVSLTGVPEGWMAQIPHAWVWLDGLAEKEIDVAIWPTDDLAAYRIGSLRDDDKRDDHAKYVGLAPVRVRGQVERSYPVSVMPNGDPAASRFYPIGGVFYRVHVRRKAEIRIEVGQDKELGELGYVVHGWVRPAVADQRIVIDVSEPGGRDVVNLVTLSRPDGSFEASFDLRDAVDRHGPGAYTAQAFIFDADELDDAESNAIQLSV</sequence>
<keyword evidence="2" id="KW-1185">Reference proteome</keyword>
<dbReference type="EMBL" id="VDMP01000024">
    <property type="protein sequence ID" value="TNM39688.1"/>
    <property type="molecule type" value="Genomic_DNA"/>
</dbReference>
<name>A0A5C4VV44_9ACTN</name>
<dbReference type="AlphaFoldDB" id="A0A5C4VV44"/>
<evidence type="ECO:0000313" key="2">
    <source>
        <dbReference type="Proteomes" id="UP000313231"/>
    </source>
</evidence>
<proteinExistence type="predicted"/>
<comment type="caution">
    <text evidence="1">The sequence shown here is derived from an EMBL/GenBank/DDBJ whole genome shotgun (WGS) entry which is preliminary data.</text>
</comment>
<gene>
    <name evidence="1" type="ORF">FHP29_12540</name>
</gene>
<accession>A0A5C4VV44</accession>
<protein>
    <submittedName>
        <fullName evidence="1">Uncharacterized protein</fullName>
    </submittedName>
</protein>
<organism evidence="1 2">
    <name type="scientific">Nocardioides albidus</name>
    <dbReference type="NCBI Taxonomy" id="1517589"/>
    <lineage>
        <taxon>Bacteria</taxon>
        <taxon>Bacillati</taxon>
        <taxon>Actinomycetota</taxon>
        <taxon>Actinomycetes</taxon>
        <taxon>Propionibacteriales</taxon>
        <taxon>Nocardioidaceae</taxon>
        <taxon>Nocardioides</taxon>
    </lineage>
</organism>
<dbReference type="Proteomes" id="UP000313231">
    <property type="component" value="Unassembled WGS sequence"/>
</dbReference>
<reference evidence="1 2" key="1">
    <citation type="journal article" date="2016" name="Int. J. Syst. Evol. Microbiol.">
        <title>Nocardioides albidus sp. nov., an actinobacterium isolated from garden soil.</title>
        <authorList>
            <person name="Singh H."/>
            <person name="Du J."/>
            <person name="Trinh H."/>
            <person name="Won K."/>
            <person name="Yang J.E."/>
            <person name="Yin C."/>
            <person name="Kook M."/>
            <person name="Yi T.H."/>
        </authorList>
    </citation>
    <scope>NUCLEOTIDE SEQUENCE [LARGE SCALE GENOMIC DNA]</scope>
    <source>
        <strain evidence="1 2">CCTCC AB 2015297</strain>
    </source>
</reference>